<feature type="non-terminal residue" evidence="2">
    <location>
        <position position="1"/>
    </location>
</feature>
<gene>
    <name evidence="2" type="primary">Synpo</name>
    <name evidence="2" type="ORF">CHATOR_R15078</name>
</gene>
<feature type="region of interest" description="Disordered" evidence="1">
    <location>
        <begin position="226"/>
        <end position="295"/>
    </location>
</feature>
<dbReference type="InterPro" id="IPR011049">
    <property type="entry name" value="Serralysin-like_metalloprot_C"/>
</dbReference>
<evidence type="ECO:0000256" key="1">
    <source>
        <dbReference type="SAM" id="MobiDB-lite"/>
    </source>
</evidence>
<reference evidence="2 3" key="1">
    <citation type="submission" date="2019-09" db="EMBL/GenBank/DDBJ databases">
        <title>Bird 10,000 Genomes (B10K) Project - Family phase.</title>
        <authorList>
            <person name="Zhang G."/>
        </authorList>
    </citation>
    <scope>NUCLEOTIDE SEQUENCE [LARGE SCALE GENOMIC DNA]</scope>
    <source>
        <strain evidence="2">B10K-DU-011-36</strain>
        <tissue evidence="2">Muscle</tissue>
    </source>
</reference>
<feature type="compositionally biased region" description="Low complexity" evidence="1">
    <location>
        <begin position="106"/>
        <end position="120"/>
    </location>
</feature>
<evidence type="ECO:0000313" key="3">
    <source>
        <dbReference type="Proteomes" id="UP000537522"/>
    </source>
</evidence>
<feature type="compositionally biased region" description="Basic and acidic residues" evidence="1">
    <location>
        <begin position="58"/>
        <end position="68"/>
    </location>
</feature>
<feature type="compositionally biased region" description="Polar residues" evidence="1">
    <location>
        <begin position="121"/>
        <end position="131"/>
    </location>
</feature>
<dbReference type="EMBL" id="VXAL01015255">
    <property type="protein sequence ID" value="NXK53765.1"/>
    <property type="molecule type" value="Genomic_DNA"/>
</dbReference>
<dbReference type="SUPFAM" id="SSF101967">
    <property type="entry name" value="Adhesin YadA, collagen-binding domain"/>
    <property type="match status" value="1"/>
</dbReference>
<protein>
    <submittedName>
        <fullName evidence="2">SYNPO protein</fullName>
    </submittedName>
</protein>
<keyword evidence="3" id="KW-1185">Reference proteome</keyword>
<feature type="region of interest" description="Disordered" evidence="1">
    <location>
        <begin position="161"/>
        <end position="197"/>
    </location>
</feature>
<feature type="non-terminal residue" evidence="2">
    <location>
        <position position="295"/>
    </location>
</feature>
<dbReference type="Proteomes" id="UP000537522">
    <property type="component" value="Unassembled WGS sequence"/>
</dbReference>
<sequence length="295" mass="29321">MEEGEGHGTRGTPTEPGHSGEGEQATAEPHREPPADAQQVPLSIYLKENMAPAATNGVHERERAEGEARGLGGTQDGTGLSASAPAPPQSMHIPEQKNGEVPNAPVGTTSTPMGMTSTPVGTASTPVGTTSTPMGTASTPVGMTSVPVGMASVPVGTASAPVETASTPVGTTSTPVGTTSTSVGTASTPVGTTSTPVGMTSVPVGMASAPVEMASAPVGMTSAPMETASAPMGTAPPSGQAQNGARGRQYYEVHLTLAKPKPVKNRTARPFGTQAPTAPSQPPERARAAELPPPP</sequence>
<organism evidence="2 3">
    <name type="scientific">Chauna torquata</name>
    <name type="common">Southern screamer</name>
    <dbReference type="NCBI Taxonomy" id="30388"/>
    <lineage>
        <taxon>Eukaryota</taxon>
        <taxon>Metazoa</taxon>
        <taxon>Chordata</taxon>
        <taxon>Craniata</taxon>
        <taxon>Vertebrata</taxon>
        <taxon>Euteleostomi</taxon>
        <taxon>Archelosauria</taxon>
        <taxon>Archosauria</taxon>
        <taxon>Dinosauria</taxon>
        <taxon>Saurischia</taxon>
        <taxon>Theropoda</taxon>
        <taxon>Coelurosauria</taxon>
        <taxon>Aves</taxon>
        <taxon>Neognathae</taxon>
        <taxon>Galloanserae</taxon>
        <taxon>Anseriformes</taxon>
        <taxon>Anhimidae</taxon>
        <taxon>Chauna</taxon>
    </lineage>
</organism>
<name>A0A7L0K9W0_CHATO</name>
<dbReference type="AlphaFoldDB" id="A0A7L0K9W0"/>
<accession>A0A7L0K9W0</accession>
<feature type="compositionally biased region" description="Low complexity" evidence="1">
    <location>
        <begin position="164"/>
        <end position="197"/>
    </location>
</feature>
<proteinExistence type="predicted"/>
<comment type="caution">
    <text evidence="2">The sequence shown here is derived from an EMBL/GenBank/DDBJ whole genome shotgun (WGS) entry which is preliminary data.</text>
</comment>
<evidence type="ECO:0000313" key="2">
    <source>
        <dbReference type="EMBL" id="NXK53765.1"/>
    </source>
</evidence>
<feature type="region of interest" description="Disordered" evidence="1">
    <location>
        <begin position="1"/>
        <end position="131"/>
    </location>
</feature>